<dbReference type="InterPro" id="IPR025661">
    <property type="entry name" value="Pept_asp_AS"/>
</dbReference>
<dbReference type="PANTHER" id="PTHR12411">
    <property type="entry name" value="CYSTEINE PROTEASE FAMILY C1-RELATED"/>
    <property type="match status" value="1"/>
</dbReference>
<dbReference type="CDD" id="cd02248">
    <property type="entry name" value="Peptidase_C1A"/>
    <property type="match status" value="1"/>
</dbReference>
<dbReference type="Pfam" id="PF00112">
    <property type="entry name" value="Peptidase_C1"/>
    <property type="match status" value="1"/>
</dbReference>
<dbReference type="HOGENOM" id="CLU_012184_8_2_1"/>
<gene>
    <name evidence="3" type="ORF">CRE_29181</name>
</gene>
<dbReference type="PROSITE" id="PS00640">
    <property type="entry name" value="THIOL_PROTEASE_ASN"/>
    <property type="match status" value="1"/>
</dbReference>
<dbReference type="InterPro" id="IPR000668">
    <property type="entry name" value="Peptidase_C1A_C"/>
</dbReference>
<evidence type="ECO:0000259" key="2">
    <source>
        <dbReference type="SMART" id="SM00645"/>
    </source>
</evidence>
<name>E3ND56_CAERE</name>
<accession>E3ND56</accession>
<proteinExistence type="inferred from homology"/>
<evidence type="ECO:0000256" key="1">
    <source>
        <dbReference type="ARBA" id="ARBA00008455"/>
    </source>
</evidence>
<dbReference type="InterPro" id="IPR039417">
    <property type="entry name" value="Peptidase_C1A_papain-like"/>
</dbReference>
<dbReference type="Proteomes" id="UP000008281">
    <property type="component" value="Unassembled WGS sequence"/>
</dbReference>
<dbReference type="GO" id="GO:0006508">
    <property type="term" value="P:proteolysis"/>
    <property type="evidence" value="ECO:0007669"/>
    <property type="project" value="InterPro"/>
</dbReference>
<dbReference type="InterPro" id="IPR013128">
    <property type="entry name" value="Peptidase_C1A"/>
</dbReference>
<keyword evidence="4" id="KW-1185">Reference proteome</keyword>
<sequence>MSKIKWVLDNGLETEDDYPYECTQHDQCYLNREKTRVTVDEVSFLEENENKIADWVASVGPVAFTMRVNWPFMDYSNGVFNPSEYECRNESLGYLSMTLIGYGTEGNQPYWIVKNSWGSSWGDQGYMRLARGNNTCGMRDFVVAPKIN</sequence>
<dbReference type="InterPro" id="IPR038765">
    <property type="entry name" value="Papain-like_cys_pep_sf"/>
</dbReference>
<dbReference type="InParanoid" id="E3ND56"/>
<comment type="similarity">
    <text evidence="1">Belongs to the peptidase C1 family.</text>
</comment>
<dbReference type="OMA" id="EESYWLI"/>
<dbReference type="Gene3D" id="3.90.70.10">
    <property type="entry name" value="Cysteine proteinases"/>
    <property type="match status" value="1"/>
</dbReference>
<dbReference type="STRING" id="31234.E3ND56"/>
<evidence type="ECO:0000313" key="3">
    <source>
        <dbReference type="EMBL" id="EFO93481.1"/>
    </source>
</evidence>
<protein>
    <recommendedName>
        <fullName evidence="2">Peptidase C1A papain C-terminal domain-containing protein</fullName>
    </recommendedName>
</protein>
<dbReference type="OrthoDB" id="5875790at2759"/>
<dbReference type="AlphaFoldDB" id="E3ND56"/>
<dbReference type="eggNOG" id="KOG1542">
    <property type="taxonomic scope" value="Eukaryota"/>
</dbReference>
<dbReference type="SMART" id="SM00645">
    <property type="entry name" value="Pept_C1"/>
    <property type="match status" value="1"/>
</dbReference>
<dbReference type="SUPFAM" id="SSF54001">
    <property type="entry name" value="Cysteine proteinases"/>
    <property type="match status" value="1"/>
</dbReference>
<organism evidence="4">
    <name type="scientific">Caenorhabditis remanei</name>
    <name type="common">Caenorhabditis vulgaris</name>
    <dbReference type="NCBI Taxonomy" id="31234"/>
    <lineage>
        <taxon>Eukaryota</taxon>
        <taxon>Metazoa</taxon>
        <taxon>Ecdysozoa</taxon>
        <taxon>Nematoda</taxon>
        <taxon>Chromadorea</taxon>
        <taxon>Rhabditida</taxon>
        <taxon>Rhabditina</taxon>
        <taxon>Rhabditomorpha</taxon>
        <taxon>Rhabditoidea</taxon>
        <taxon>Rhabditidae</taxon>
        <taxon>Peloderinae</taxon>
        <taxon>Caenorhabditis</taxon>
    </lineage>
</organism>
<evidence type="ECO:0000313" key="4">
    <source>
        <dbReference type="Proteomes" id="UP000008281"/>
    </source>
</evidence>
<dbReference type="EMBL" id="DS268606">
    <property type="protein sequence ID" value="EFO93481.1"/>
    <property type="molecule type" value="Genomic_DNA"/>
</dbReference>
<feature type="domain" description="Peptidase C1A papain C-terminal" evidence="2">
    <location>
        <begin position="1"/>
        <end position="146"/>
    </location>
</feature>
<reference evidence="3" key="1">
    <citation type="submission" date="2007-07" db="EMBL/GenBank/DDBJ databases">
        <title>PCAP assembly of the Caenorhabditis remanei genome.</title>
        <authorList>
            <consortium name="The Caenorhabditis remanei Sequencing Consortium"/>
            <person name="Wilson R.K."/>
        </authorList>
    </citation>
    <scope>NUCLEOTIDE SEQUENCE [LARGE SCALE GENOMIC DNA]</scope>
    <source>
        <strain evidence="3">PB4641</strain>
    </source>
</reference>
<dbReference type="GO" id="GO:0008234">
    <property type="term" value="F:cysteine-type peptidase activity"/>
    <property type="evidence" value="ECO:0007669"/>
    <property type="project" value="InterPro"/>
</dbReference>